<organism evidence="2 3">
    <name type="scientific">Xylanimonas oleitrophica</name>
    <dbReference type="NCBI Taxonomy" id="2607479"/>
    <lineage>
        <taxon>Bacteria</taxon>
        <taxon>Bacillati</taxon>
        <taxon>Actinomycetota</taxon>
        <taxon>Actinomycetes</taxon>
        <taxon>Micrococcales</taxon>
        <taxon>Promicromonosporaceae</taxon>
        <taxon>Xylanimonas</taxon>
    </lineage>
</organism>
<dbReference type="EMBL" id="QKWH01000004">
    <property type="protein sequence ID" value="PZR53404.1"/>
    <property type="molecule type" value="Genomic_DNA"/>
</dbReference>
<evidence type="ECO:0000313" key="2">
    <source>
        <dbReference type="EMBL" id="PZR53404.1"/>
    </source>
</evidence>
<name>A0A2W5Y5N9_9MICO</name>
<comment type="caution">
    <text evidence="2">The sequence shown here is derived from an EMBL/GenBank/DDBJ whole genome shotgun (WGS) entry which is preliminary data.</text>
</comment>
<evidence type="ECO:0000256" key="1">
    <source>
        <dbReference type="SAM" id="MobiDB-lite"/>
    </source>
</evidence>
<sequence length="112" mass="11401">MRDLTTGAASTRAPALAAGSTVPAGSPAHQAYDRAVKRLAEAQQQLTRHLLEQAPEEVVEAARTTGGMAAAAVAAAAATLAREQQGSLVSGNPSPMPVPVTLPHEGRVRLTA</sequence>
<keyword evidence="3" id="KW-1185">Reference proteome</keyword>
<accession>A0A2W5Y5N9</accession>
<protein>
    <submittedName>
        <fullName evidence="2">Uncharacterized protein</fullName>
    </submittedName>
</protein>
<dbReference type="Proteomes" id="UP000248783">
    <property type="component" value="Unassembled WGS sequence"/>
</dbReference>
<gene>
    <name evidence="2" type="ORF">DNL40_07785</name>
</gene>
<dbReference type="RefSeq" id="WP_111250682.1">
    <property type="nucleotide sequence ID" value="NZ_QKWH01000004.1"/>
</dbReference>
<proteinExistence type="predicted"/>
<reference evidence="2 3" key="1">
    <citation type="submission" date="2018-06" db="EMBL/GenBank/DDBJ databases">
        <title>Whole genome sequencing of a novel hydrocarbon degrading bacterial strain, PW21 isolated from oil contaminated produced water sample.</title>
        <authorList>
            <person name="Nagkirti P."/>
            <person name="Shaikh A."/>
            <person name="Gowdaman V."/>
            <person name="Engineer A.E."/>
            <person name="Dagar S."/>
            <person name="Dhakephalkar P.K."/>
        </authorList>
    </citation>
    <scope>NUCLEOTIDE SEQUENCE [LARGE SCALE GENOMIC DNA]</scope>
    <source>
        <strain evidence="2 3">PW21</strain>
    </source>
</reference>
<feature type="region of interest" description="Disordered" evidence="1">
    <location>
        <begin position="85"/>
        <end position="112"/>
    </location>
</feature>
<evidence type="ECO:0000313" key="3">
    <source>
        <dbReference type="Proteomes" id="UP000248783"/>
    </source>
</evidence>
<dbReference type="AlphaFoldDB" id="A0A2W5Y5N9"/>
<feature type="region of interest" description="Disordered" evidence="1">
    <location>
        <begin position="1"/>
        <end position="27"/>
    </location>
</feature>